<dbReference type="Proteomes" id="UP000013827">
    <property type="component" value="Unassembled WGS sequence"/>
</dbReference>
<reference evidence="2" key="2">
    <citation type="submission" date="2024-10" db="UniProtKB">
        <authorList>
            <consortium name="EnsemblProtists"/>
        </authorList>
    </citation>
    <scope>IDENTIFICATION</scope>
</reference>
<dbReference type="SUPFAM" id="SSF101447">
    <property type="entry name" value="Formin homology 2 domain (FH2 domain)"/>
    <property type="match status" value="1"/>
</dbReference>
<proteinExistence type="predicted"/>
<sequence length="291" mass="32748">MPPYARLQDEDEAPPPPPPPPPPEEELPSDASISVRLAHESARELEMRGRFQLAAEVLARALADEAQRINQGTLHNLDLTDETAAYQSRSVYHAMQAQRAHVQALHRRRLRHASPWQKRSGPALLQCCIAGVARGAGDEMPTPRRTLEDLASRWHLPPAQVEELWREFVEAREALPRGERAWTVACDLPNTCPAGRAKATVLRHVAPEVQQATWSLVLLDAAANDLGWAAYVLDVVPHEPRGIRHKELFSALRDWSELRQLFSAREPSEALREAAPRAGEWTKNVFDLFRR</sequence>
<dbReference type="KEGG" id="ehx:EMIHUDRAFT_458660"/>
<dbReference type="PaxDb" id="2903-EOD19829"/>
<feature type="region of interest" description="Disordered" evidence="1">
    <location>
        <begin position="1"/>
        <end position="29"/>
    </location>
</feature>
<dbReference type="GeneID" id="17265375"/>
<name>A0A0D3J8J4_EMIH1</name>
<evidence type="ECO:0000313" key="3">
    <source>
        <dbReference type="Proteomes" id="UP000013827"/>
    </source>
</evidence>
<accession>A0A0D3J8J4</accession>
<evidence type="ECO:0000256" key="1">
    <source>
        <dbReference type="SAM" id="MobiDB-lite"/>
    </source>
</evidence>
<dbReference type="AlphaFoldDB" id="A0A0D3J8J4"/>
<keyword evidence="3" id="KW-1185">Reference proteome</keyword>
<evidence type="ECO:0000313" key="2">
    <source>
        <dbReference type="EnsemblProtists" id="EOD19829"/>
    </source>
</evidence>
<dbReference type="RefSeq" id="XP_005772258.1">
    <property type="nucleotide sequence ID" value="XM_005772201.1"/>
</dbReference>
<dbReference type="HOGENOM" id="CLU_957887_0_0_1"/>
<protein>
    <submittedName>
        <fullName evidence="2">Uncharacterized protein</fullName>
    </submittedName>
</protein>
<organism evidence="2 3">
    <name type="scientific">Emiliania huxleyi (strain CCMP1516)</name>
    <dbReference type="NCBI Taxonomy" id="280463"/>
    <lineage>
        <taxon>Eukaryota</taxon>
        <taxon>Haptista</taxon>
        <taxon>Haptophyta</taxon>
        <taxon>Prymnesiophyceae</taxon>
        <taxon>Isochrysidales</taxon>
        <taxon>Noelaerhabdaceae</taxon>
        <taxon>Emiliania</taxon>
    </lineage>
</organism>
<dbReference type="EnsemblProtists" id="EOD19829">
    <property type="protein sequence ID" value="EOD19829"/>
    <property type="gene ID" value="EMIHUDRAFT_458660"/>
</dbReference>
<reference evidence="3" key="1">
    <citation type="journal article" date="2013" name="Nature">
        <title>Pan genome of the phytoplankton Emiliania underpins its global distribution.</title>
        <authorList>
            <person name="Read B.A."/>
            <person name="Kegel J."/>
            <person name="Klute M.J."/>
            <person name="Kuo A."/>
            <person name="Lefebvre S.C."/>
            <person name="Maumus F."/>
            <person name="Mayer C."/>
            <person name="Miller J."/>
            <person name="Monier A."/>
            <person name="Salamov A."/>
            <person name="Young J."/>
            <person name="Aguilar M."/>
            <person name="Claverie J.M."/>
            <person name="Frickenhaus S."/>
            <person name="Gonzalez K."/>
            <person name="Herman E.K."/>
            <person name="Lin Y.C."/>
            <person name="Napier J."/>
            <person name="Ogata H."/>
            <person name="Sarno A.F."/>
            <person name="Shmutz J."/>
            <person name="Schroeder D."/>
            <person name="de Vargas C."/>
            <person name="Verret F."/>
            <person name="von Dassow P."/>
            <person name="Valentin K."/>
            <person name="Van de Peer Y."/>
            <person name="Wheeler G."/>
            <person name="Dacks J.B."/>
            <person name="Delwiche C.F."/>
            <person name="Dyhrman S.T."/>
            <person name="Glockner G."/>
            <person name="John U."/>
            <person name="Richards T."/>
            <person name="Worden A.Z."/>
            <person name="Zhang X."/>
            <person name="Grigoriev I.V."/>
            <person name="Allen A.E."/>
            <person name="Bidle K."/>
            <person name="Borodovsky M."/>
            <person name="Bowler C."/>
            <person name="Brownlee C."/>
            <person name="Cock J.M."/>
            <person name="Elias M."/>
            <person name="Gladyshev V.N."/>
            <person name="Groth M."/>
            <person name="Guda C."/>
            <person name="Hadaegh A."/>
            <person name="Iglesias-Rodriguez M.D."/>
            <person name="Jenkins J."/>
            <person name="Jones B.M."/>
            <person name="Lawson T."/>
            <person name="Leese F."/>
            <person name="Lindquist E."/>
            <person name="Lobanov A."/>
            <person name="Lomsadze A."/>
            <person name="Malik S.B."/>
            <person name="Marsh M.E."/>
            <person name="Mackinder L."/>
            <person name="Mock T."/>
            <person name="Mueller-Roeber B."/>
            <person name="Pagarete A."/>
            <person name="Parker M."/>
            <person name="Probert I."/>
            <person name="Quesneville H."/>
            <person name="Raines C."/>
            <person name="Rensing S.A."/>
            <person name="Riano-Pachon D.M."/>
            <person name="Richier S."/>
            <person name="Rokitta S."/>
            <person name="Shiraiwa Y."/>
            <person name="Soanes D.M."/>
            <person name="van der Giezen M."/>
            <person name="Wahlund T.M."/>
            <person name="Williams B."/>
            <person name="Wilson W."/>
            <person name="Wolfe G."/>
            <person name="Wurch L.L."/>
        </authorList>
    </citation>
    <scope>NUCLEOTIDE SEQUENCE</scope>
</reference>